<dbReference type="GO" id="GO:0043386">
    <property type="term" value="P:mycotoxin biosynthetic process"/>
    <property type="evidence" value="ECO:0007669"/>
    <property type="project" value="InterPro"/>
</dbReference>
<accession>W7DXH0</accession>
<evidence type="ECO:0000256" key="2">
    <source>
        <dbReference type="ARBA" id="ARBA00023002"/>
    </source>
</evidence>
<keyword evidence="4" id="KW-0812">Transmembrane</keyword>
<keyword evidence="4" id="KW-0472">Membrane</keyword>
<name>W7DXH0_BIPV3</name>
<organism evidence="5 6">
    <name type="scientific">Bipolaris victoriae (strain FI3)</name>
    <name type="common">Victoria blight of oats agent</name>
    <name type="synonym">Cochliobolus victoriae</name>
    <dbReference type="NCBI Taxonomy" id="930091"/>
    <lineage>
        <taxon>Eukaryota</taxon>
        <taxon>Fungi</taxon>
        <taxon>Dikarya</taxon>
        <taxon>Ascomycota</taxon>
        <taxon>Pezizomycotina</taxon>
        <taxon>Dothideomycetes</taxon>
        <taxon>Pleosporomycetidae</taxon>
        <taxon>Pleosporales</taxon>
        <taxon>Pleosporineae</taxon>
        <taxon>Pleosporaceae</taxon>
        <taxon>Bipolaris</taxon>
    </lineage>
</organism>
<keyword evidence="6" id="KW-1185">Reference proteome</keyword>
<sequence>MVSLYSASQHRGVLGCLIAVLSVGLVLNSGALIYSLRILTRGTQQYTYLEGDRPRELPINVGTIQNHFHDDPVHYRLDGNASWDEWNALRPPGSGYVFLGEEYYPFDVSMWHQIHCLNRLRAVLLNGDDGSDHTEHCFHYLRESILCAADTTLEPGGTSRLLANGDKVATGIRTDHTCRDWKQVYDWMAKEYEKWTPDMHRRSKESSH</sequence>
<dbReference type="Pfam" id="PF11807">
    <property type="entry name" value="UstYa"/>
    <property type="match status" value="1"/>
</dbReference>
<dbReference type="GO" id="GO:0016491">
    <property type="term" value="F:oxidoreductase activity"/>
    <property type="evidence" value="ECO:0007669"/>
    <property type="project" value="UniProtKB-KW"/>
</dbReference>
<keyword evidence="2" id="KW-0560">Oxidoreductase</keyword>
<evidence type="ECO:0008006" key="7">
    <source>
        <dbReference type="Google" id="ProtNLM"/>
    </source>
</evidence>
<dbReference type="PANTHER" id="PTHR33365:SF11">
    <property type="entry name" value="TAT PATHWAY SIGNAL SEQUENCE"/>
    <property type="match status" value="1"/>
</dbReference>
<evidence type="ECO:0000256" key="4">
    <source>
        <dbReference type="SAM" id="Phobius"/>
    </source>
</evidence>
<dbReference type="EMBL" id="KI968901">
    <property type="protein sequence ID" value="EUN20711.1"/>
    <property type="molecule type" value="Genomic_DNA"/>
</dbReference>
<protein>
    <recommendedName>
        <fullName evidence="7">Oxidase ustYa</fullName>
    </recommendedName>
</protein>
<comment type="similarity">
    <text evidence="3">Belongs to the ustYa family.</text>
</comment>
<comment type="pathway">
    <text evidence="1">Mycotoxin biosynthesis.</text>
</comment>
<keyword evidence="4" id="KW-1133">Transmembrane helix</keyword>
<evidence type="ECO:0000256" key="1">
    <source>
        <dbReference type="ARBA" id="ARBA00004685"/>
    </source>
</evidence>
<dbReference type="PANTHER" id="PTHR33365">
    <property type="entry name" value="YALI0B05434P"/>
    <property type="match status" value="1"/>
</dbReference>
<evidence type="ECO:0000313" key="5">
    <source>
        <dbReference type="EMBL" id="EUN20711.1"/>
    </source>
</evidence>
<dbReference type="InterPro" id="IPR021765">
    <property type="entry name" value="UstYa-like"/>
</dbReference>
<dbReference type="Proteomes" id="UP000054337">
    <property type="component" value="Unassembled WGS sequence"/>
</dbReference>
<evidence type="ECO:0000256" key="3">
    <source>
        <dbReference type="ARBA" id="ARBA00035112"/>
    </source>
</evidence>
<reference evidence="5 6" key="1">
    <citation type="journal article" date="2013" name="PLoS Genet.">
        <title>Comparative genome structure, secondary metabolite, and effector coding capacity across Cochliobolus pathogens.</title>
        <authorList>
            <person name="Condon B.J."/>
            <person name="Leng Y."/>
            <person name="Wu D."/>
            <person name="Bushley K.E."/>
            <person name="Ohm R.A."/>
            <person name="Otillar R."/>
            <person name="Martin J."/>
            <person name="Schackwitz W."/>
            <person name="Grimwood J."/>
            <person name="MohdZainudin N."/>
            <person name="Xue C."/>
            <person name="Wang R."/>
            <person name="Manning V.A."/>
            <person name="Dhillon B."/>
            <person name="Tu Z.J."/>
            <person name="Steffenson B.J."/>
            <person name="Salamov A."/>
            <person name="Sun H."/>
            <person name="Lowry S."/>
            <person name="LaButti K."/>
            <person name="Han J."/>
            <person name="Copeland A."/>
            <person name="Lindquist E."/>
            <person name="Barry K."/>
            <person name="Schmutz J."/>
            <person name="Baker S.E."/>
            <person name="Ciuffetti L.M."/>
            <person name="Grigoriev I.V."/>
            <person name="Zhong S."/>
            <person name="Turgeon B.G."/>
        </authorList>
    </citation>
    <scope>NUCLEOTIDE SEQUENCE [LARGE SCALE GENOMIC DNA]</scope>
    <source>
        <strain evidence="5 6">FI3</strain>
    </source>
</reference>
<dbReference type="HOGENOM" id="CLU_042941_8_2_1"/>
<proteinExistence type="inferred from homology"/>
<evidence type="ECO:0000313" key="6">
    <source>
        <dbReference type="Proteomes" id="UP000054337"/>
    </source>
</evidence>
<dbReference type="RefSeq" id="XP_014550285.1">
    <property type="nucleotide sequence ID" value="XM_014694799.1"/>
</dbReference>
<dbReference type="OrthoDB" id="3687641at2759"/>
<gene>
    <name evidence="5" type="ORF">COCVIDRAFT_115857</name>
</gene>
<feature type="transmembrane region" description="Helical" evidence="4">
    <location>
        <begin position="12"/>
        <end position="36"/>
    </location>
</feature>
<dbReference type="AlphaFoldDB" id="W7DXH0"/>
<dbReference type="GeneID" id="26250819"/>